<dbReference type="EMBL" id="JBHHMI010000027">
    <property type="protein sequence ID" value="MFB5269207.1"/>
    <property type="molecule type" value="Genomic_DNA"/>
</dbReference>
<dbReference type="Proteomes" id="UP001580346">
    <property type="component" value="Unassembled WGS sequence"/>
</dbReference>
<dbReference type="SUPFAM" id="SSF48208">
    <property type="entry name" value="Six-hairpin glycosidases"/>
    <property type="match status" value="1"/>
</dbReference>
<feature type="domain" description="Non-reducing end beta-L-arabinofuranosidase-like GH127 catalytic" evidence="2">
    <location>
        <begin position="198"/>
        <end position="584"/>
    </location>
</feature>
<dbReference type="PANTHER" id="PTHR31151">
    <property type="entry name" value="PROLINE-TRNA LIGASE (DUF1680)"/>
    <property type="match status" value="1"/>
</dbReference>
<dbReference type="InterPro" id="IPR049046">
    <property type="entry name" value="Beta-AFase-like_GH127_middle"/>
</dbReference>
<dbReference type="Pfam" id="PF20578">
    <property type="entry name" value="aBig_2"/>
    <property type="match status" value="1"/>
</dbReference>
<evidence type="ECO:0000259" key="3">
    <source>
        <dbReference type="Pfam" id="PF20578"/>
    </source>
</evidence>
<evidence type="ECO:0000259" key="1">
    <source>
        <dbReference type="Pfam" id="PF07532"/>
    </source>
</evidence>
<sequence>MELGQNAARSARAKEITELDGNAIYLGNLNTVETDLNLPLQGNYGSTIQWESKETLFISHTGKVTRPAFGVGNRKVALVATLTYEGEVARKTFKVTVLQEEHKAKIVAVNPLTVCTIVGEQPELPTVVIVKNDTGGYTVSQVSWDRVKEEDYQQTGTFSIHGKVDGSPLKALATIQVVDEAEATAPFTKRVQEFKGQNVRLDKESEFAAAMDRLLQYVRSVDDDQMLYNFRVTAACDTKGSQPMTGWDAPECNLKGHTTGHYLSSLALAYHATADSGLLGKIQYMVAELGKCQTALFEQGGYGRGFLSAYSEEQFDLLEQYTTYPEIWAPYYTLHKIMAGLLDCYQLAGQQEALDICDKLGHWLHNRLSRLPREQLNNMWSMYIAGEFGGMNEVLAKLYAITGNENYLITAKYFDNEKLFLPMKENVDTLGNMHANQHIPQVIGALKLFEVAGNKDYFEIAENFWTMVTQSHIYAIGGTGETEMFREPDAIAGFLSDKTAETCASYNMLKLTKELFQFNPHKTYMDYYEKALYNHILASENSQKAEGGSTYFMPLAPGSVKKFDTHENTCCHGTGLENHFKYQEAIYFHDEDRLYVNLYIPSQLDWNEQGLSLMQKRDQGSLETVRFYIEGGNETTLLFRIPGWVSEPVQVKINGEPLRELEYEHGYVKLRKVWEMDEIELTLSCSLRLESAPDDHNLKSLAYGPYVLAALSEERDYISWAYSEQQLLEQIIQQKDNPLTFVLDELKLVPLYQIQDERYHVYFKLKPADYLS</sequence>
<dbReference type="RefSeq" id="WP_375357480.1">
    <property type="nucleotide sequence ID" value="NZ_JBHHMI010000027.1"/>
</dbReference>
<dbReference type="Pfam" id="PF07532">
    <property type="entry name" value="Big_4"/>
    <property type="match status" value="1"/>
</dbReference>
<evidence type="ECO:0000259" key="4">
    <source>
        <dbReference type="Pfam" id="PF20736"/>
    </source>
</evidence>
<protein>
    <submittedName>
        <fullName evidence="5">Beta-L-arabinofuranosidase domain-containing protein</fullName>
    </submittedName>
</protein>
<dbReference type="InterPro" id="IPR046780">
    <property type="entry name" value="aBig_2"/>
</dbReference>
<name>A0ABV5AYB5_9BACL</name>
<evidence type="ECO:0000313" key="5">
    <source>
        <dbReference type="EMBL" id="MFB5269207.1"/>
    </source>
</evidence>
<dbReference type="Pfam" id="PF20736">
    <property type="entry name" value="Glyco_hydro127M"/>
    <property type="match status" value="1"/>
</dbReference>
<evidence type="ECO:0000259" key="2">
    <source>
        <dbReference type="Pfam" id="PF07944"/>
    </source>
</evidence>
<feature type="domain" description="Non-reducing end beta-L-arabinofuranosidase-like GH127 middle" evidence="4">
    <location>
        <begin position="594"/>
        <end position="683"/>
    </location>
</feature>
<dbReference type="InterPro" id="IPR008928">
    <property type="entry name" value="6-hairpin_glycosidase_sf"/>
</dbReference>
<dbReference type="InterPro" id="IPR011081">
    <property type="entry name" value="Big_4"/>
</dbReference>
<gene>
    <name evidence="5" type="ORF">ACE41H_20830</name>
</gene>
<proteinExistence type="predicted"/>
<reference evidence="5 6" key="1">
    <citation type="submission" date="2024-09" db="EMBL/GenBank/DDBJ databases">
        <title>Paenibacillus zeirhizospherea sp. nov., isolated from surface of the maize (Zea mays) roots in a horticulture field, Hungary.</title>
        <authorList>
            <person name="Marton D."/>
            <person name="Farkas M."/>
            <person name="Bedics A."/>
            <person name="Toth E."/>
            <person name="Tancsics A."/>
            <person name="Boka K."/>
            <person name="Maroti G."/>
            <person name="Kriszt B."/>
            <person name="Cserhati M."/>
        </authorList>
    </citation>
    <scope>NUCLEOTIDE SEQUENCE [LARGE SCALE GENOMIC DNA]</scope>
    <source>
        <strain evidence="5 6">KCTC 33519</strain>
    </source>
</reference>
<dbReference type="Pfam" id="PF07944">
    <property type="entry name" value="Beta-AFase-like_GH127_cat"/>
    <property type="match status" value="1"/>
</dbReference>
<accession>A0ABV5AYB5</accession>
<dbReference type="PANTHER" id="PTHR31151:SF0">
    <property type="entry name" value="PROLINE-TRNA LIGASE (DUF1680)"/>
    <property type="match status" value="1"/>
</dbReference>
<dbReference type="InterPro" id="IPR012878">
    <property type="entry name" value="Beta-AFase-like_GH127_cat"/>
</dbReference>
<comment type="caution">
    <text evidence="5">The sequence shown here is derived from an EMBL/GenBank/DDBJ whole genome shotgun (WGS) entry which is preliminary data.</text>
</comment>
<feature type="domain" description="Atrophied bacterial Ig" evidence="3">
    <location>
        <begin position="28"/>
        <end position="99"/>
    </location>
</feature>
<evidence type="ECO:0000313" key="6">
    <source>
        <dbReference type="Proteomes" id="UP001580346"/>
    </source>
</evidence>
<feature type="domain" description="Bacterial Ig-like" evidence="1">
    <location>
        <begin position="110"/>
        <end position="166"/>
    </location>
</feature>
<keyword evidence="6" id="KW-1185">Reference proteome</keyword>
<organism evidence="5 6">
    <name type="scientific">Paenibacillus enshidis</name>
    <dbReference type="NCBI Taxonomy" id="1458439"/>
    <lineage>
        <taxon>Bacteria</taxon>
        <taxon>Bacillati</taxon>
        <taxon>Bacillota</taxon>
        <taxon>Bacilli</taxon>
        <taxon>Bacillales</taxon>
        <taxon>Paenibacillaceae</taxon>
        <taxon>Paenibacillus</taxon>
    </lineage>
</organism>